<evidence type="ECO:0000313" key="8">
    <source>
        <dbReference type="EMBL" id="PTX50114.1"/>
    </source>
</evidence>
<keyword evidence="2" id="KW-0229">DNA integration</keyword>
<dbReference type="PANTHER" id="PTHR30629:SF2">
    <property type="entry name" value="PROPHAGE INTEGRASE INTS-RELATED"/>
    <property type="match status" value="1"/>
</dbReference>
<dbReference type="OrthoDB" id="6388170at2"/>
<dbReference type="InterPro" id="IPR011010">
    <property type="entry name" value="DNA_brk_join_enz"/>
</dbReference>
<reference evidence="8 9" key="1">
    <citation type="submission" date="2018-04" db="EMBL/GenBank/DDBJ databases">
        <title>Genomic Encyclopedia of Archaeal and Bacterial Type Strains, Phase II (KMG-II): from individual species to whole genera.</title>
        <authorList>
            <person name="Goeker M."/>
        </authorList>
    </citation>
    <scope>NUCLEOTIDE SEQUENCE [LARGE SCALE GENOMIC DNA]</scope>
    <source>
        <strain evidence="8 9">DSM 21823</strain>
    </source>
</reference>
<keyword evidence="4" id="KW-0233">DNA recombination</keyword>
<dbReference type="PROSITE" id="PS51898">
    <property type="entry name" value="TYR_RECOMBINASE"/>
    <property type="match status" value="1"/>
</dbReference>
<dbReference type="AlphaFoldDB" id="A0A2T6B227"/>
<evidence type="ECO:0000256" key="1">
    <source>
        <dbReference type="ARBA" id="ARBA00008857"/>
    </source>
</evidence>
<dbReference type="Proteomes" id="UP000244224">
    <property type="component" value="Unassembled WGS sequence"/>
</dbReference>
<dbReference type="EMBL" id="QBKP01000006">
    <property type="protein sequence ID" value="PTX50114.1"/>
    <property type="molecule type" value="Genomic_DNA"/>
</dbReference>
<dbReference type="InterPro" id="IPR013762">
    <property type="entry name" value="Integrase-like_cat_sf"/>
</dbReference>
<evidence type="ECO:0000313" key="9">
    <source>
        <dbReference type="Proteomes" id="UP000244224"/>
    </source>
</evidence>
<dbReference type="InterPro" id="IPR010998">
    <property type="entry name" value="Integrase_recombinase_N"/>
</dbReference>
<dbReference type="Gene3D" id="1.10.443.10">
    <property type="entry name" value="Intergrase catalytic core"/>
    <property type="match status" value="1"/>
</dbReference>
<feature type="domain" description="Core-binding (CB)" evidence="7">
    <location>
        <begin position="87"/>
        <end position="181"/>
    </location>
</feature>
<dbReference type="InterPro" id="IPR044068">
    <property type="entry name" value="CB"/>
</dbReference>
<proteinExistence type="inferred from homology"/>
<keyword evidence="9" id="KW-1185">Reference proteome</keyword>
<dbReference type="Gene3D" id="1.10.150.130">
    <property type="match status" value="1"/>
</dbReference>
<dbReference type="PROSITE" id="PS51900">
    <property type="entry name" value="CB"/>
    <property type="match status" value="1"/>
</dbReference>
<accession>A0A2T6B227</accession>
<dbReference type="InterPro" id="IPR050808">
    <property type="entry name" value="Phage_Integrase"/>
</dbReference>
<gene>
    <name evidence="8" type="ORF">C8N34_106296</name>
</gene>
<dbReference type="RefSeq" id="WP_108129011.1">
    <property type="nucleotide sequence ID" value="NZ_QBKP01000006.1"/>
</dbReference>
<evidence type="ECO:0000256" key="5">
    <source>
        <dbReference type="PROSITE-ProRule" id="PRU01248"/>
    </source>
</evidence>
<evidence type="ECO:0000256" key="2">
    <source>
        <dbReference type="ARBA" id="ARBA00022908"/>
    </source>
</evidence>
<dbReference type="GO" id="GO:0015074">
    <property type="term" value="P:DNA integration"/>
    <property type="evidence" value="ECO:0007669"/>
    <property type="project" value="UniProtKB-KW"/>
</dbReference>
<keyword evidence="3 5" id="KW-0238">DNA-binding</keyword>
<evidence type="ECO:0000256" key="3">
    <source>
        <dbReference type="ARBA" id="ARBA00023125"/>
    </source>
</evidence>
<evidence type="ECO:0000259" key="7">
    <source>
        <dbReference type="PROSITE" id="PS51900"/>
    </source>
</evidence>
<protein>
    <submittedName>
        <fullName evidence="8">Site-specific recombinase XerD</fullName>
    </submittedName>
</protein>
<dbReference type="InterPro" id="IPR004107">
    <property type="entry name" value="Integrase_SAM-like_N"/>
</dbReference>
<organism evidence="8 9">
    <name type="scientific">Gemmobacter caeni</name>
    <dbReference type="NCBI Taxonomy" id="589035"/>
    <lineage>
        <taxon>Bacteria</taxon>
        <taxon>Pseudomonadati</taxon>
        <taxon>Pseudomonadota</taxon>
        <taxon>Alphaproteobacteria</taxon>
        <taxon>Rhodobacterales</taxon>
        <taxon>Paracoccaceae</taxon>
        <taxon>Gemmobacter</taxon>
    </lineage>
</organism>
<feature type="domain" description="Tyr recombinase" evidence="6">
    <location>
        <begin position="201"/>
        <end position="376"/>
    </location>
</feature>
<comment type="caution">
    <text evidence="8">The sequence shown here is derived from an EMBL/GenBank/DDBJ whole genome shotgun (WGS) entry which is preliminary data.</text>
</comment>
<dbReference type="InterPro" id="IPR002104">
    <property type="entry name" value="Integrase_catalytic"/>
</dbReference>
<dbReference type="SUPFAM" id="SSF56349">
    <property type="entry name" value="DNA breaking-rejoining enzymes"/>
    <property type="match status" value="1"/>
</dbReference>
<dbReference type="GO" id="GO:0006310">
    <property type="term" value="P:DNA recombination"/>
    <property type="evidence" value="ECO:0007669"/>
    <property type="project" value="UniProtKB-KW"/>
</dbReference>
<dbReference type="Pfam" id="PF00589">
    <property type="entry name" value="Phage_integrase"/>
    <property type="match status" value="1"/>
</dbReference>
<dbReference type="PANTHER" id="PTHR30629">
    <property type="entry name" value="PROPHAGE INTEGRASE"/>
    <property type="match status" value="1"/>
</dbReference>
<comment type="similarity">
    <text evidence="1">Belongs to the 'phage' integrase family.</text>
</comment>
<evidence type="ECO:0000259" key="6">
    <source>
        <dbReference type="PROSITE" id="PS51898"/>
    </source>
</evidence>
<evidence type="ECO:0000256" key="4">
    <source>
        <dbReference type="ARBA" id="ARBA00023172"/>
    </source>
</evidence>
<name>A0A2T6B227_9RHOB</name>
<sequence>MARVKLTKAIVDRLDREKDGDWVTDMEVPQLVVRLTKTARTYTARWTSHRDGKRKAETIALVGMISVDEARNRARKIVAEDNNPTVETLGDIYKIWDESYSSEIGAAHAADFRSAWKNHIDPHFGKVKLGRLTHEGFKAWYAKKRKEHPRTKSGKVRDTPYSAAAVNRWTAYISKLLTIARQGRHMTANPMEGIERATAKRRLDVFTRDDLLTLGDTLAAVGDKYPIGAALIRFLMITPSRGVEARNMEWSDIDLKSGTWTIPAERYKTDEDKVFPLTPIQVKFLEDLPRWSSTYVFPSPKNSEAPVRREHQRDVWKRVRPKALGAHALRKTIATMMINNNVPLEAISKLLGHSSVLVTQQAYAHLAPQTAGKHLAQWQMLLDDAKEAAAEGGDPGLDTMLMTQAGWSADQYNEALEED</sequence>
<dbReference type="Pfam" id="PF14659">
    <property type="entry name" value="Phage_int_SAM_3"/>
    <property type="match status" value="1"/>
</dbReference>
<dbReference type="GO" id="GO:0003677">
    <property type="term" value="F:DNA binding"/>
    <property type="evidence" value="ECO:0007669"/>
    <property type="project" value="UniProtKB-UniRule"/>
</dbReference>